<gene>
    <name evidence="4" type="ORF">INT43_002482</name>
</gene>
<dbReference type="EMBL" id="JAEPQZ010000001">
    <property type="protein sequence ID" value="KAG2186044.1"/>
    <property type="molecule type" value="Genomic_DNA"/>
</dbReference>
<evidence type="ECO:0000256" key="2">
    <source>
        <dbReference type="ARBA" id="ARBA00023163"/>
    </source>
</evidence>
<dbReference type="InterPro" id="IPR015943">
    <property type="entry name" value="WD40/YVTN_repeat-like_dom_sf"/>
</dbReference>
<proteinExistence type="predicted"/>
<keyword evidence="5" id="KW-1185">Reference proteome</keyword>
<dbReference type="OrthoDB" id="4703at2759"/>
<dbReference type="AlphaFoldDB" id="A0A8H7Q3Y2"/>
<dbReference type="SUPFAM" id="SSF50978">
    <property type="entry name" value="WD40 repeat-like"/>
    <property type="match status" value="1"/>
</dbReference>
<dbReference type="GO" id="GO:0000127">
    <property type="term" value="C:transcription factor TFIIIC complex"/>
    <property type="evidence" value="ECO:0007669"/>
    <property type="project" value="TreeGrafter"/>
</dbReference>
<name>A0A8H7Q3Y2_MORIS</name>
<organism evidence="4 5">
    <name type="scientific">Mortierella isabellina</name>
    <name type="common">Filamentous fungus</name>
    <name type="synonym">Umbelopsis isabellina</name>
    <dbReference type="NCBI Taxonomy" id="91625"/>
    <lineage>
        <taxon>Eukaryota</taxon>
        <taxon>Fungi</taxon>
        <taxon>Fungi incertae sedis</taxon>
        <taxon>Mucoromycota</taxon>
        <taxon>Mucoromycotina</taxon>
        <taxon>Umbelopsidomycetes</taxon>
        <taxon>Umbelopsidales</taxon>
        <taxon>Umbelopsidaceae</taxon>
        <taxon>Umbelopsis</taxon>
    </lineage>
</organism>
<dbReference type="GO" id="GO:0006383">
    <property type="term" value="P:transcription by RNA polymerase III"/>
    <property type="evidence" value="ECO:0007669"/>
    <property type="project" value="TreeGrafter"/>
</dbReference>
<protein>
    <submittedName>
        <fullName evidence="4">Uncharacterized protein</fullName>
    </submittedName>
</protein>
<sequence length="541" mass="60048">MTDQDDKTEFKLSEPPFAAWTVYTHGPLAVPLLNHGDRFDQTVYQDIETRESDFTVISKAKALQYLPKRKESVTISVGIEKQTNIKVGSQDSADLQGVCFKYKKGYVINTGGSIWGLDFVPKPTFEAEQYVQYLAVAGYPGTNDEHHNVGEIQEPGTVANCIQIWRMDLRLRDTPNNPTSKPKLDLCITHDLGISLDGQTILPRLGILAVAFGDGSIRIISVPHPDGLRRRANGGVLEATSKKSDTVYIHLKEELATLSIPETCMTTLSWGGPYKLAAGCSKGSVSIWNVETAIRNRVGSNKKTAKEDIASVVVCSVRAHSTATRSVTYHYPLDPDGHEIASSGHDGRVRLCDDRDPWTAATVWKNRGFLHTVDWPMYTDAVLFPDVERVLRSTRTAPNSEYGVSKKLVECRGDIWQISSSYFHPFAAMATSDGWLKLNNAFHGNKRGEKFSTINVYRLKKTEVQHKYQYVDSIKDSSLSSKRGATGESLYYLFLDPEVAIQRCIWNPNRATCGWIASGGAAGLCRIDFVGSGKDWLKDLS</sequence>
<evidence type="ECO:0000313" key="5">
    <source>
        <dbReference type="Proteomes" id="UP000654370"/>
    </source>
</evidence>
<accession>A0A8H7Q3Y2</accession>
<evidence type="ECO:0000313" key="4">
    <source>
        <dbReference type="EMBL" id="KAG2186044.1"/>
    </source>
</evidence>
<dbReference type="Gene3D" id="2.130.10.10">
    <property type="entry name" value="YVTN repeat-like/Quinoprotein amine dehydrogenase"/>
    <property type="match status" value="1"/>
</dbReference>
<keyword evidence="2" id="KW-0804">Transcription</keyword>
<dbReference type="InterPro" id="IPR036322">
    <property type="entry name" value="WD40_repeat_dom_sf"/>
</dbReference>
<dbReference type="Proteomes" id="UP000654370">
    <property type="component" value="Unassembled WGS sequence"/>
</dbReference>
<reference evidence="4" key="1">
    <citation type="submission" date="2020-12" db="EMBL/GenBank/DDBJ databases">
        <title>Metabolic potential, ecology and presence of endohyphal bacteria is reflected in genomic diversity of Mucoromycotina.</title>
        <authorList>
            <person name="Muszewska A."/>
            <person name="Okrasinska A."/>
            <person name="Steczkiewicz K."/>
            <person name="Drgas O."/>
            <person name="Orlowska M."/>
            <person name="Perlinska-Lenart U."/>
            <person name="Aleksandrzak-Piekarczyk T."/>
            <person name="Szatraj K."/>
            <person name="Zielenkiewicz U."/>
            <person name="Pilsyk S."/>
            <person name="Malc E."/>
            <person name="Mieczkowski P."/>
            <person name="Kruszewska J.S."/>
            <person name="Biernat P."/>
            <person name="Pawlowska J."/>
        </authorList>
    </citation>
    <scope>NUCLEOTIDE SEQUENCE</scope>
    <source>
        <strain evidence="4">WA0000067209</strain>
    </source>
</reference>
<dbReference type="InterPro" id="IPR052416">
    <property type="entry name" value="GTF3C_component"/>
</dbReference>
<comment type="caution">
    <text evidence="4">The sequence shown here is derived from an EMBL/GenBank/DDBJ whole genome shotgun (WGS) entry which is preliminary data.</text>
</comment>
<dbReference type="GO" id="GO:0005634">
    <property type="term" value="C:nucleus"/>
    <property type="evidence" value="ECO:0007669"/>
    <property type="project" value="UniProtKB-SubCell"/>
</dbReference>
<evidence type="ECO:0000256" key="3">
    <source>
        <dbReference type="ARBA" id="ARBA00023242"/>
    </source>
</evidence>
<evidence type="ECO:0000256" key="1">
    <source>
        <dbReference type="ARBA" id="ARBA00004123"/>
    </source>
</evidence>
<comment type="subcellular location">
    <subcellularLocation>
        <location evidence="1">Nucleus</location>
    </subcellularLocation>
</comment>
<dbReference type="PANTHER" id="PTHR15052:SF2">
    <property type="entry name" value="GENERAL TRANSCRIPTION FACTOR 3C POLYPEPTIDE 2"/>
    <property type="match status" value="1"/>
</dbReference>
<dbReference type="PANTHER" id="PTHR15052">
    <property type="entry name" value="RNA POLYMERASE III TRANSCRIPTION INITIATION FACTOR COMPLEX SUBUNIT"/>
    <property type="match status" value="1"/>
</dbReference>
<keyword evidence="3" id="KW-0539">Nucleus</keyword>